<evidence type="ECO:0000313" key="2">
    <source>
        <dbReference type="EMBL" id="JAD90374.1"/>
    </source>
</evidence>
<dbReference type="AlphaFoldDB" id="A0A0A9DP61"/>
<sequence>MMTRDPAEPNEPSSSIVSMASSIASMASNASSKVMATTTPFPAANPSALTTMGAP</sequence>
<feature type="region of interest" description="Disordered" evidence="1">
    <location>
        <begin position="28"/>
        <end position="55"/>
    </location>
</feature>
<protein>
    <submittedName>
        <fullName evidence="2">Uncharacterized protein</fullName>
    </submittedName>
</protein>
<reference evidence="2" key="1">
    <citation type="submission" date="2014-09" db="EMBL/GenBank/DDBJ databases">
        <authorList>
            <person name="Magalhaes I.L.F."/>
            <person name="Oliveira U."/>
            <person name="Santos F.R."/>
            <person name="Vidigal T.H.D.A."/>
            <person name="Brescovit A.D."/>
            <person name="Santos A.J."/>
        </authorList>
    </citation>
    <scope>NUCLEOTIDE SEQUENCE</scope>
    <source>
        <tissue evidence="2">Shoot tissue taken approximately 20 cm above the soil surface</tissue>
    </source>
</reference>
<name>A0A0A9DP61_ARUDO</name>
<reference evidence="2" key="2">
    <citation type="journal article" date="2015" name="Data Brief">
        <title>Shoot transcriptome of the giant reed, Arundo donax.</title>
        <authorList>
            <person name="Barrero R.A."/>
            <person name="Guerrero F.D."/>
            <person name="Moolhuijzen P."/>
            <person name="Goolsby J.A."/>
            <person name="Tidwell J."/>
            <person name="Bellgard S.E."/>
            <person name="Bellgard M.I."/>
        </authorList>
    </citation>
    <scope>NUCLEOTIDE SEQUENCE</scope>
    <source>
        <tissue evidence="2">Shoot tissue taken approximately 20 cm above the soil surface</tissue>
    </source>
</reference>
<proteinExistence type="predicted"/>
<organism evidence="2">
    <name type="scientific">Arundo donax</name>
    <name type="common">Giant reed</name>
    <name type="synonym">Donax arundinaceus</name>
    <dbReference type="NCBI Taxonomy" id="35708"/>
    <lineage>
        <taxon>Eukaryota</taxon>
        <taxon>Viridiplantae</taxon>
        <taxon>Streptophyta</taxon>
        <taxon>Embryophyta</taxon>
        <taxon>Tracheophyta</taxon>
        <taxon>Spermatophyta</taxon>
        <taxon>Magnoliopsida</taxon>
        <taxon>Liliopsida</taxon>
        <taxon>Poales</taxon>
        <taxon>Poaceae</taxon>
        <taxon>PACMAD clade</taxon>
        <taxon>Arundinoideae</taxon>
        <taxon>Arundineae</taxon>
        <taxon>Arundo</taxon>
    </lineage>
</organism>
<dbReference type="EMBL" id="GBRH01207521">
    <property type="protein sequence ID" value="JAD90374.1"/>
    <property type="molecule type" value="Transcribed_RNA"/>
</dbReference>
<evidence type="ECO:0000256" key="1">
    <source>
        <dbReference type="SAM" id="MobiDB-lite"/>
    </source>
</evidence>
<accession>A0A0A9DP61</accession>